<dbReference type="EMBL" id="APML01000040">
    <property type="protein sequence ID" value="ENH96546.1"/>
    <property type="molecule type" value="Genomic_DNA"/>
</dbReference>
<dbReference type="InterPro" id="IPR036746">
    <property type="entry name" value="TT1725-like_sf"/>
</dbReference>
<dbReference type="Pfam" id="PF04456">
    <property type="entry name" value="DUF503"/>
    <property type="match status" value="1"/>
</dbReference>
<dbReference type="SUPFAM" id="SSF103007">
    <property type="entry name" value="Hypothetical protein TT1725"/>
    <property type="match status" value="1"/>
</dbReference>
<accession>N4WTW0</accession>
<sequence>MVVYAEVELLLYEPYSLKDKRSILSRLKNQLHKQLNVAVSEIDFQDIWQRSRLAIVTVSSSKDISEKIIQQAIDLIDSFLEVERTITNVEVR</sequence>
<dbReference type="AlphaFoldDB" id="N4WTW0"/>
<keyword evidence="2" id="KW-1185">Reference proteome</keyword>
<dbReference type="PANTHER" id="PTHR36441:SF1">
    <property type="entry name" value="DUF503 DOMAIN-CONTAINING PROTEIN"/>
    <property type="match status" value="1"/>
</dbReference>
<name>N4WTW0_9BACI</name>
<reference evidence="1 2" key="1">
    <citation type="submission" date="2013-03" db="EMBL/GenBank/DDBJ databases">
        <title>Draft genome sequence of Gracibacillus halophilus YIM-C55.5, a moderately halophilic and thermophilic organism from the Xiaochaidamu salt lake.</title>
        <authorList>
            <person name="Sugumar T."/>
            <person name="Polireddy D.R."/>
            <person name="Antony A."/>
            <person name="Madhava Y.R."/>
            <person name="Sivakumar N."/>
        </authorList>
    </citation>
    <scope>NUCLEOTIDE SEQUENCE [LARGE SCALE GENOMIC DNA]</scope>
    <source>
        <strain evidence="1 2">YIM-C55.5</strain>
    </source>
</reference>
<protein>
    <recommendedName>
        <fullName evidence="3">YlxP-like protein</fullName>
    </recommendedName>
</protein>
<dbReference type="STRING" id="1308866.J416_10271"/>
<dbReference type="PANTHER" id="PTHR36441">
    <property type="entry name" value="HYPOTHETICAL CYTOSOLIC PROTEIN"/>
    <property type="match status" value="1"/>
</dbReference>
<dbReference type="Gene3D" id="3.30.70.1120">
    <property type="entry name" value="TT1725-like"/>
    <property type="match status" value="1"/>
</dbReference>
<gene>
    <name evidence="1" type="ORF">J416_10271</name>
</gene>
<evidence type="ECO:0000313" key="1">
    <source>
        <dbReference type="EMBL" id="ENH96546.1"/>
    </source>
</evidence>
<dbReference type="PATRIC" id="fig|1308866.3.peg.2083"/>
<dbReference type="eggNOG" id="COG1550">
    <property type="taxonomic scope" value="Bacteria"/>
</dbReference>
<dbReference type="OrthoDB" id="9809023at2"/>
<evidence type="ECO:0000313" key="2">
    <source>
        <dbReference type="Proteomes" id="UP000012283"/>
    </source>
</evidence>
<proteinExistence type="predicted"/>
<dbReference type="Proteomes" id="UP000012283">
    <property type="component" value="Unassembled WGS sequence"/>
</dbReference>
<organism evidence="1 2">
    <name type="scientific">Gracilibacillus halophilus YIM-C55.5</name>
    <dbReference type="NCBI Taxonomy" id="1308866"/>
    <lineage>
        <taxon>Bacteria</taxon>
        <taxon>Bacillati</taxon>
        <taxon>Bacillota</taxon>
        <taxon>Bacilli</taxon>
        <taxon>Bacillales</taxon>
        <taxon>Bacillaceae</taxon>
        <taxon>Gracilibacillus</taxon>
    </lineage>
</organism>
<comment type="caution">
    <text evidence="1">The sequence shown here is derived from an EMBL/GenBank/DDBJ whole genome shotgun (WGS) entry which is preliminary data.</text>
</comment>
<dbReference type="RefSeq" id="WP_003469821.1">
    <property type="nucleotide sequence ID" value="NZ_APML01000040.1"/>
</dbReference>
<dbReference type="InterPro" id="IPR007546">
    <property type="entry name" value="DUF503"/>
</dbReference>
<evidence type="ECO:0008006" key="3">
    <source>
        <dbReference type="Google" id="ProtNLM"/>
    </source>
</evidence>